<keyword evidence="13" id="KW-1185">Reference proteome</keyword>
<evidence type="ECO:0000259" key="10">
    <source>
        <dbReference type="PROSITE" id="PS50940"/>
    </source>
</evidence>
<comment type="similarity">
    <text evidence="1">Belongs to the glycosyl hydrolase 18 family. Chitinase class II subfamily.</text>
</comment>
<dbReference type="PANTHER" id="PTHR11177">
    <property type="entry name" value="CHITINASE"/>
    <property type="match status" value="1"/>
</dbReference>
<proteinExistence type="inferred from homology"/>
<dbReference type="SMART" id="SM00494">
    <property type="entry name" value="ChtBD2"/>
    <property type="match status" value="1"/>
</dbReference>
<dbReference type="InterPro" id="IPR001223">
    <property type="entry name" value="Glyco_hydro18_cat"/>
</dbReference>
<feature type="region of interest" description="Disordered" evidence="8">
    <location>
        <begin position="439"/>
        <end position="466"/>
    </location>
</feature>
<dbReference type="PANTHER" id="PTHR11177:SF317">
    <property type="entry name" value="CHITINASE 12-RELATED"/>
    <property type="match status" value="1"/>
</dbReference>
<dbReference type="PROSITE" id="PS01095">
    <property type="entry name" value="GH18_1"/>
    <property type="match status" value="1"/>
</dbReference>
<evidence type="ECO:0000256" key="8">
    <source>
        <dbReference type="SAM" id="MobiDB-lite"/>
    </source>
</evidence>
<dbReference type="InterPro" id="IPR036508">
    <property type="entry name" value="Chitin-bd_dom_sf"/>
</dbReference>
<dbReference type="Pfam" id="PF00704">
    <property type="entry name" value="Glyco_hydro_18"/>
    <property type="match status" value="1"/>
</dbReference>
<accession>A0A8S4PPJ6</accession>
<dbReference type="GO" id="GO:0005576">
    <property type="term" value="C:extracellular region"/>
    <property type="evidence" value="ECO:0007669"/>
    <property type="project" value="InterPro"/>
</dbReference>
<evidence type="ECO:0000313" key="12">
    <source>
        <dbReference type="EMBL" id="CAH1795107.1"/>
    </source>
</evidence>
<dbReference type="EMBL" id="CAIIXF020000009">
    <property type="protein sequence ID" value="CAH1795107.1"/>
    <property type="molecule type" value="Genomic_DNA"/>
</dbReference>
<evidence type="ECO:0000256" key="7">
    <source>
        <dbReference type="RuleBase" id="RU000489"/>
    </source>
</evidence>
<dbReference type="PROSITE" id="PS51910">
    <property type="entry name" value="GH18_2"/>
    <property type="match status" value="1"/>
</dbReference>
<evidence type="ECO:0000313" key="13">
    <source>
        <dbReference type="Proteomes" id="UP000749559"/>
    </source>
</evidence>
<dbReference type="CDD" id="cd02872">
    <property type="entry name" value="GH18_chitolectin_chitotriosidase"/>
    <property type="match status" value="1"/>
</dbReference>
<dbReference type="Gene3D" id="3.20.20.80">
    <property type="entry name" value="Glycosidases"/>
    <property type="match status" value="1"/>
</dbReference>
<evidence type="ECO:0000256" key="9">
    <source>
        <dbReference type="SAM" id="SignalP"/>
    </source>
</evidence>
<dbReference type="InterPro" id="IPR002557">
    <property type="entry name" value="Chitin-bd_dom"/>
</dbReference>
<evidence type="ECO:0000256" key="5">
    <source>
        <dbReference type="ARBA" id="ARBA00023157"/>
    </source>
</evidence>
<dbReference type="InterPro" id="IPR017853">
    <property type="entry name" value="GH"/>
</dbReference>
<dbReference type="SUPFAM" id="SSF51445">
    <property type="entry name" value="(Trans)glycosidases"/>
    <property type="match status" value="1"/>
</dbReference>
<dbReference type="SUPFAM" id="SSF54556">
    <property type="entry name" value="Chitinase insertion domain"/>
    <property type="match status" value="1"/>
</dbReference>
<dbReference type="GO" id="GO:0008061">
    <property type="term" value="F:chitin binding"/>
    <property type="evidence" value="ECO:0007669"/>
    <property type="project" value="UniProtKB-KW"/>
</dbReference>
<evidence type="ECO:0000256" key="1">
    <source>
        <dbReference type="ARBA" id="ARBA00009121"/>
    </source>
</evidence>
<dbReference type="Gene3D" id="2.170.140.10">
    <property type="entry name" value="Chitin binding domain"/>
    <property type="match status" value="1"/>
</dbReference>
<dbReference type="OrthoDB" id="6369165at2759"/>
<keyword evidence="2" id="KW-0147">Chitin-binding</keyword>
<keyword evidence="6 7" id="KW-0326">Glycosidase</keyword>
<evidence type="ECO:0000256" key="3">
    <source>
        <dbReference type="ARBA" id="ARBA00022729"/>
    </source>
</evidence>
<keyword evidence="4 7" id="KW-0378">Hydrolase</keyword>
<dbReference type="Proteomes" id="UP000749559">
    <property type="component" value="Unassembled WGS sequence"/>
</dbReference>
<dbReference type="Gene3D" id="3.10.50.10">
    <property type="match status" value="1"/>
</dbReference>
<dbReference type="GO" id="GO:0005975">
    <property type="term" value="P:carbohydrate metabolic process"/>
    <property type="evidence" value="ECO:0007669"/>
    <property type="project" value="InterPro"/>
</dbReference>
<dbReference type="Pfam" id="PF01607">
    <property type="entry name" value="CBM_14"/>
    <property type="match status" value="1"/>
</dbReference>
<organism evidence="12 13">
    <name type="scientific">Owenia fusiformis</name>
    <name type="common">Polychaete worm</name>
    <dbReference type="NCBI Taxonomy" id="6347"/>
    <lineage>
        <taxon>Eukaryota</taxon>
        <taxon>Metazoa</taxon>
        <taxon>Spiralia</taxon>
        <taxon>Lophotrochozoa</taxon>
        <taxon>Annelida</taxon>
        <taxon>Polychaeta</taxon>
        <taxon>Sedentaria</taxon>
        <taxon>Canalipalpata</taxon>
        <taxon>Sabellida</taxon>
        <taxon>Oweniida</taxon>
        <taxon>Oweniidae</taxon>
        <taxon>Owenia</taxon>
    </lineage>
</organism>
<gene>
    <name evidence="12" type="ORF">OFUS_LOCUS19693</name>
</gene>
<dbReference type="GO" id="GO:0006032">
    <property type="term" value="P:chitin catabolic process"/>
    <property type="evidence" value="ECO:0007669"/>
    <property type="project" value="TreeGrafter"/>
</dbReference>
<comment type="caution">
    <text evidence="12">The sequence shown here is derived from an EMBL/GenBank/DDBJ whole genome shotgun (WGS) entry which is preliminary data.</text>
</comment>
<feature type="signal peptide" evidence="9">
    <location>
        <begin position="1"/>
        <end position="22"/>
    </location>
</feature>
<evidence type="ECO:0008006" key="14">
    <source>
        <dbReference type="Google" id="ProtNLM"/>
    </source>
</evidence>
<sequence>MLLNRLFLALLHYGSMNLVVRGLDGDVRMEGDGDTDVDIDEERRNHRIVCYYTNWSQYRPRPGKFFPENIDPTLCTHINYAFVKLIEGRLAPVEWNDESTEWSKGNYEKIVDLKEVNPSLKILLAVGGWNMGSSPFSQMVASNTSIKYFVKTSIKYLRKHRFDGLDLDWEYPGSRGSPQGDKERFTILCQELRNGFEKEAMETGSERLLLSAAMAAGQDYIENAYQIDRVAEYLDFLNVMTFDLHGSWSKVTGINSPLYADPTVANDTLNTDWVIQYYLSNGVPAEKINMGVPLYGRTFTLHDSRYADIGHPARGPGVKGRYTREKGFLAYYEICVYKGHTNWVGGLDEEQQSCYGNLHNQWVGFDDTRSIPLKMKYLKEQRLGGVMVWAIDLDDFTGLFQRNRLKYPLLNQIKDILNPPPVIPETTIDEGSGAVEDDIEEGSADENDDADDFDYISDNTEEESDDDLKDYLVYPSDLPTGLTSKCKEEGQKFADPQNAEQYYECQYIGTPNAQLLQRICYYGLVFNEELSTCDWPSYSDSDSDLDDDYE</sequence>
<dbReference type="FunFam" id="3.20.20.80:FF:000007">
    <property type="entry name" value="Acidic mammalian chitinase"/>
    <property type="match status" value="1"/>
</dbReference>
<evidence type="ECO:0000259" key="11">
    <source>
        <dbReference type="PROSITE" id="PS51910"/>
    </source>
</evidence>
<protein>
    <recommendedName>
        <fullName evidence="14">Chitinase</fullName>
    </recommendedName>
</protein>
<dbReference type="InterPro" id="IPR029070">
    <property type="entry name" value="Chitinase_insertion_sf"/>
</dbReference>
<dbReference type="SUPFAM" id="SSF57625">
    <property type="entry name" value="Invertebrate chitin-binding proteins"/>
    <property type="match status" value="1"/>
</dbReference>
<evidence type="ECO:0000256" key="2">
    <source>
        <dbReference type="ARBA" id="ARBA00022669"/>
    </source>
</evidence>
<evidence type="ECO:0000256" key="6">
    <source>
        <dbReference type="ARBA" id="ARBA00023295"/>
    </source>
</evidence>
<dbReference type="PROSITE" id="PS50940">
    <property type="entry name" value="CHIT_BIND_II"/>
    <property type="match status" value="1"/>
</dbReference>
<keyword evidence="5" id="KW-1015">Disulfide bond</keyword>
<feature type="domain" description="Chitin-binding type-2" evidence="10">
    <location>
        <begin position="483"/>
        <end position="543"/>
    </location>
</feature>
<evidence type="ECO:0000256" key="4">
    <source>
        <dbReference type="ARBA" id="ARBA00022801"/>
    </source>
</evidence>
<feature type="domain" description="GH18" evidence="11">
    <location>
        <begin position="46"/>
        <end position="420"/>
    </location>
</feature>
<dbReference type="SMART" id="SM00636">
    <property type="entry name" value="Glyco_18"/>
    <property type="match status" value="1"/>
</dbReference>
<dbReference type="InterPro" id="IPR011583">
    <property type="entry name" value="Chitinase_II/V-like_cat"/>
</dbReference>
<dbReference type="InterPro" id="IPR001579">
    <property type="entry name" value="Glyco_hydro_18_chit_AS"/>
</dbReference>
<dbReference type="InterPro" id="IPR050314">
    <property type="entry name" value="Glycosyl_Hydrlase_18"/>
</dbReference>
<name>A0A8S4PPJ6_OWEFU</name>
<dbReference type="GO" id="GO:0004568">
    <property type="term" value="F:chitinase activity"/>
    <property type="evidence" value="ECO:0007669"/>
    <property type="project" value="TreeGrafter"/>
</dbReference>
<reference evidence="12" key="1">
    <citation type="submission" date="2022-03" db="EMBL/GenBank/DDBJ databases">
        <authorList>
            <person name="Martin C."/>
        </authorList>
    </citation>
    <scope>NUCLEOTIDE SEQUENCE</scope>
</reference>
<keyword evidence="3 9" id="KW-0732">Signal</keyword>
<dbReference type="AlphaFoldDB" id="A0A8S4PPJ6"/>
<feature type="chain" id="PRO_5035915903" description="Chitinase" evidence="9">
    <location>
        <begin position="23"/>
        <end position="550"/>
    </location>
</feature>
<dbReference type="FunFam" id="3.10.50.10:FF:000001">
    <property type="entry name" value="Chitinase 3-like 1"/>
    <property type="match status" value="1"/>
</dbReference>